<dbReference type="InterPro" id="IPR027417">
    <property type="entry name" value="P-loop_NTPase"/>
</dbReference>
<evidence type="ECO:0000256" key="2">
    <source>
        <dbReference type="SAM" id="Phobius"/>
    </source>
</evidence>
<accession>A0A7S2GX97</accession>
<keyword evidence="2" id="KW-0812">Transmembrane</keyword>
<feature type="transmembrane region" description="Helical" evidence="2">
    <location>
        <begin position="42"/>
        <end position="64"/>
    </location>
</feature>
<evidence type="ECO:0000256" key="1">
    <source>
        <dbReference type="SAM" id="MobiDB-lite"/>
    </source>
</evidence>
<feature type="compositionally biased region" description="Basic and acidic residues" evidence="1">
    <location>
        <begin position="1"/>
        <end position="15"/>
    </location>
</feature>
<evidence type="ECO:0008006" key="4">
    <source>
        <dbReference type="Google" id="ProtNLM"/>
    </source>
</evidence>
<dbReference type="Gene3D" id="3.40.50.300">
    <property type="entry name" value="P-loop containing nucleotide triphosphate hydrolases"/>
    <property type="match status" value="1"/>
</dbReference>
<protein>
    <recommendedName>
        <fullName evidence="4">Sulfotransferase domain-containing protein</fullName>
    </recommendedName>
</protein>
<organism evidence="3">
    <name type="scientific">Helicotheca tamesis</name>
    <dbReference type="NCBI Taxonomy" id="374047"/>
    <lineage>
        <taxon>Eukaryota</taxon>
        <taxon>Sar</taxon>
        <taxon>Stramenopiles</taxon>
        <taxon>Ochrophyta</taxon>
        <taxon>Bacillariophyta</taxon>
        <taxon>Mediophyceae</taxon>
        <taxon>Lithodesmiophycidae</taxon>
        <taxon>Lithodesmiales</taxon>
        <taxon>Lithodesmiaceae</taxon>
        <taxon>Helicotheca</taxon>
    </lineage>
</organism>
<gene>
    <name evidence="3" type="ORF">HTAM1171_LOCUS2090</name>
</gene>
<feature type="region of interest" description="Disordered" evidence="1">
    <location>
        <begin position="81"/>
        <end position="103"/>
    </location>
</feature>
<dbReference type="SUPFAM" id="SSF52540">
    <property type="entry name" value="P-loop containing nucleoside triphosphate hydrolases"/>
    <property type="match status" value="1"/>
</dbReference>
<keyword evidence="2" id="KW-1133">Transmembrane helix</keyword>
<dbReference type="EMBL" id="HBGV01003408">
    <property type="protein sequence ID" value="CAD9474297.1"/>
    <property type="molecule type" value="Transcribed_RNA"/>
</dbReference>
<reference evidence="3" key="1">
    <citation type="submission" date="2021-01" db="EMBL/GenBank/DDBJ databases">
        <authorList>
            <person name="Corre E."/>
            <person name="Pelletier E."/>
            <person name="Niang G."/>
            <person name="Scheremetjew M."/>
            <person name="Finn R."/>
            <person name="Kale V."/>
            <person name="Holt S."/>
            <person name="Cochrane G."/>
            <person name="Meng A."/>
            <person name="Brown T."/>
            <person name="Cohen L."/>
        </authorList>
    </citation>
    <scope>NUCLEOTIDE SEQUENCE</scope>
    <source>
        <strain evidence="3">CCMP826</strain>
    </source>
</reference>
<dbReference type="AlphaFoldDB" id="A0A7S2GX97"/>
<feature type="compositionally biased region" description="Low complexity" evidence="1">
    <location>
        <begin position="81"/>
        <end position="96"/>
    </location>
</feature>
<name>A0A7S2GX97_9STRA</name>
<proteinExistence type="predicted"/>
<evidence type="ECO:0000313" key="3">
    <source>
        <dbReference type="EMBL" id="CAD9474297.1"/>
    </source>
</evidence>
<feature type="region of interest" description="Disordered" evidence="1">
    <location>
        <begin position="1"/>
        <end position="23"/>
    </location>
</feature>
<keyword evidence="2" id="KW-0472">Membrane</keyword>
<sequence>MEQRRRVQKQPKRDVINGNDPSLRKSKALRRRKVPKRGSDKISSSTVILLASSFLGLFLLGYMYSVIGIFSGRNQTTSGGNALANGSGSNGSPLALRGNQPQKQTNKIKLIDDANHGPLQPAASLDDVASFLLKLVRMSSNDLRHIYEDEDRQDDSKAKDPFQLEALERGECPHVDSTIDWLPPKIPSDASTLFKIQQSSTDKDSSNRKVGVWFEHLSKAGGTSMCNLANANMPKKDVPQYYCMPSEPDMVDARVGQWTNRKLQNYIRDKKKYFVSNEWEPFPLDKFNMRPSVDGGNHDDSDPWLIFVTTLRHPLNRLVSAYKFWGILHNTAENKPTLAEFLQRRENRARNDMNDPQGLGKHLGANDDFLAMVGRPNFAMWKFSGGTMPLPKSIGGAVPWGDIEDEWVNSFLVAVKTLCQYDLVIPMELLSTTHETKDGSGVGPLYDILGWDSFEDSHVVNTGPILNSKAKESDLSEQEYDELWDKNRMDMVIYYWTRAVYLTRIHCASRLVA</sequence>